<dbReference type="EMBL" id="CAFBMK010000115">
    <property type="protein sequence ID" value="CAB4922743.1"/>
    <property type="molecule type" value="Genomic_DNA"/>
</dbReference>
<evidence type="ECO:0000256" key="2">
    <source>
        <dbReference type="ARBA" id="ARBA00023015"/>
    </source>
</evidence>
<dbReference type="Pfam" id="PF00440">
    <property type="entry name" value="TetR_N"/>
    <property type="match status" value="1"/>
</dbReference>
<evidence type="ECO:0000256" key="4">
    <source>
        <dbReference type="ARBA" id="ARBA00023163"/>
    </source>
</evidence>
<dbReference type="PANTHER" id="PTHR30055:SF175">
    <property type="entry name" value="HTH-TYPE TRANSCRIPTIONAL REPRESSOR KSTR2"/>
    <property type="match status" value="1"/>
</dbReference>
<evidence type="ECO:0000256" key="3">
    <source>
        <dbReference type="ARBA" id="ARBA00023125"/>
    </source>
</evidence>
<evidence type="ECO:0000256" key="1">
    <source>
        <dbReference type="ARBA" id="ARBA00022491"/>
    </source>
</evidence>
<keyword evidence="1" id="KW-0678">Repressor</keyword>
<feature type="domain" description="HTH tetR-type" evidence="5">
    <location>
        <begin position="15"/>
        <end position="75"/>
    </location>
</feature>
<gene>
    <name evidence="6" type="ORF">UFOPK3564_01930</name>
</gene>
<dbReference type="GO" id="GO:0000976">
    <property type="term" value="F:transcription cis-regulatory region binding"/>
    <property type="evidence" value="ECO:0007669"/>
    <property type="project" value="TreeGrafter"/>
</dbReference>
<evidence type="ECO:0000313" key="6">
    <source>
        <dbReference type="EMBL" id="CAB4922743.1"/>
    </source>
</evidence>
<dbReference type="InterPro" id="IPR036271">
    <property type="entry name" value="Tet_transcr_reg_TetR-rel_C_sf"/>
</dbReference>
<dbReference type="InterPro" id="IPR050109">
    <property type="entry name" value="HTH-type_TetR-like_transc_reg"/>
</dbReference>
<evidence type="ECO:0000259" key="5">
    <source>
        <dbReference type="PROSITE" id="PS50977"/>
    </source>
</evidence>
<reference evidence="6" key="1">
    <citation type="submission" date="2020-05" db="EMBL/GenBank/DDBJ databases">
        <authorList>
            <person name="Chiriac C."/>
            <person name="Salcher M."/>
            <person name="Ghai R."/>
            <person name="Kavagutti S V."/>
        </authorList>
    </citation>
    <scope>NUCLEOTIDE SEQUENCE</scope>
</reference>
<sequence length="207" mass="22665">MADPPKSPTLRDRYDSRQREVLDACARAFAERGYAGTSIDDLIEATGLARGGLYHYIGSKSEALTRILDDLMGPLLQRAEAVVTGPDAPDTAIGRLRALTRVWMRQVESHRDHVLLFEKERAVLREGPSWDAVRGDRETFESLLRRVLDDGVASGELTVADPSLVALALMGMVNHAALWFVPGGRLDADQVADGFVDLVLDGVRAAR</sequence>
<dbReference type="PRINTS" id="PR00455">
    <property type="entry name" value="HTHTETR"/>
</dbReference>
<accession>A0A6J7HWF5</accession>
<dbReference type="Pfam" id="PF17932">
    <property type="entry name" value="TetR_C_24"/>
    <property type="match status" value="1"/>
</dbReference>
<dbReference type="SUPFAM" id="SSF46689">
    <property type="entry name" value="Homeodomain-like"/>
    <property type="match status" value="1"/>
</dbReference>
<dbReference type="AlphaFoldDB" id="A0A6J7HWF5"/>
<protein>
    <submittedName>
        <fullName evidence="6">Unannotated protein</fullName>
    </submittedName>
</protein>
<keyword evidence="4" id="KW-0804">Transcription</keyword>
<keyword evidence="3" id="KW-0238">DNA-binding</keyword>
<keyword evidence="2" id="KW-0805">Transcription regulation</keyword>
<proteinExistence type="predicted"/>
<dbReference type="InterPro" id="IPR041490">
    <property type="entry name" value="KstR2_TetR_C"/>
</dbReference>
<dbReference type="Gene3D" id="1.10.10.60">
    <property type="entry name" value="Homeodomain-like"/>
    <property type="match status" value="1"/>
</dbReference>
<dbReference type="SUPFAM" id="SSF48498">
    <property type="entry name" value="Tetracyclin repressor-like, C-terminal domain"/>
    <property type="match status" value="1"/>
</dbReference>
<dbReference type="PANTHER" id="PTHR30055">
    <property type="entry name" value="HTH-TYPE TRANSCRIPTIONAL REGULATOR RUTR"/>
    <property type="match status" value="1"/>
</dbReference>
<organism evidence="6">
    <name type="scientific">freshwater metagenome</name>
    <dbReference type="NCBI Taxonomy" id="449393"/>
    <lineage>
        <taxon>unclassified sequences</taxon>
        <taxon>metagenomes</taxon>
        <taxon>ecological metagenomes</taxon>
    </lineage>
</organism>
<dbReference type="GO" id="GO:0003700">
    <property type="term" value="F:DNA-binding transcription factor activity"/>
    <property type="evidence" value="ECO:0007669"/>
    <property type="project" value="TreeGrafter"/>
</dbReference>
<dbReference type="InterPro" id="IPR009057">
    <property type="entry name" value="Homeodomain-like_sf"/>
</dbReference>
<dbReference type="PROSITE" id="PS50977">
    <property type="entry name" value="HTH_TETR_2"/>
    <property type="match status" value="1"/>
</dbReference>
<name>A0A6J7HWF5_9ZZZZ</name>
<dbReference type="Gene3D" id="1.10.357.10">
    <property type="entry name" value="Tetracycline Repressor, domain 2"/>
    <property type="match status" value="1"/>
</dbReference>
<dbReference type="InterPro" id="IPR001647">
    <property type="entry name" value="HTH_TetR"/>
</dbReference>